<feature type="region of interest" description="Disordered" evidence="1">
    <location>
        <begin position="69"/>
        <end position="95"/>
    </location>
</feature>
<dbReference type="Proteomes" id="UP000054821">
    <property type="component" value="Unassembled WGS sequence"/>
</dbReference>
<protein>
    <submittedName>
        <fullName evidence="2">Uncharacterized protein</fullName>
    </submittedName>
</protein>
<sequence length="154" mass="17172">MRGTESKARPDTIYIYCLAHLIPRESIQAPASRQQAQRRTTIYVMCRKPPAARILNGKARLCQDEARKRAHHRQGKGAAFSPKNASFHLHPSPPRYADEPINWTVLPQGFAAASKLQGPQEGPPSAYENYAYAPMMQDTGPETLLWNLPAGRHG</sequence>
<gene>
    <name evidence="2" type="ORF">TGAM01_v208929</name>
</gene>
<evidence type="ECO:0000313" key="3">
    <source>
        <dbReference type="Proteomes" id="UP000054821"/>
    </source>
</evidence>
<evidence type="ECO:0000313" key="2">
    <source>
        <dbReference type="EMBL" id="PON22248.1"/>
    </source>
</evidence>
<dbReference type="AlphaFoldDB" id="A0A2P4ZD85"/>
<proteinExistence type="predicted"/>
<keyword evidence="3" id="KW-1185">Reference proteome</keyword>
<reference evidence="2 3" key="1">
    <citation type="journal article" date="2016" name="Genome Announc.">
        <title>Draft Whole-Genome Sequence of Trichoderma gamsii T6085, a Promising Biocontrol Agent of Fusarium Head Blight on Wheat.</title>
        <authorList>
            <person name="Baroncelli R."/>
            <person name="Zapparata A."/>
            <person name="Piaggeschi G."/>
            <person name="Sarrocco S."/>
            <person name="Vannacci G."/>
        </authorList>
    </citation>
    <scope>NUCLEOTIDE SEQUENCE [LARGE SCALE GENOMIC DNA]</scope>
    <source>
        <strain evidence="2 3">T6085</strain>
    </source>
</reference>
<dbReference type="EMBL" id="JPDN02000040">
    <property type="protein sequence ID" value="PON22248.1"/>
    <property type="molecule type" value="Genomic_DNA"/>
</dbReference>
<comment type="caution">
    <text evidence="2">The sequence shown here is derived from an EMBL/GenBank/DDBJ whole genome shotgun (WGS) entry which is preliminary data.</text>
</comment>
<organism evidence="2 3">
    <name type="scientific">Trichoderma gamsii</name>
    <dbReference type="NCBI Taxonomy" id="398673"/>
    <lineage>
        <taxon>Eukaryota</taxon>
        <taxon>Fungi</taxon>
        <taxon>Dikarya</taxon>
        <taxon>Ascomycota</taxon>
        <taxon>Pezizomycotina</taxon>
        <taxon>Sordariomycetes</taxon>
        <taxon>Hypocreomycetidae</taxon>
        <taxon>Hypocreales</taxon>
        <taxon>Hypocreaceae</taxon>
        <taxon>Trichoderma</taxon>
    </lineage>
</organism>
<dbReference type="RefSeq" id="XP_024404823.1">
    <property type="nucleotide sequence ID" value="XM_024550442.1"/>
</dbReference>
<name>A0A2P4ZD85_9HYPO</name>
<accession>A0A2P4ZD85</accession>
<evidence type="ECO:0000256" key="1">
    <source>
        <dbReference type="SAM" id="MobiDB-lite"/>
    </source>
</evidence>
<dbReference type="GeneID" id="36347818"/>